<dbReference type="EMBL" id="JBHUOF010000010">
    <property type="protein sequence ID" value="MFD2799562.1"/>
    <property type="molecule type" value="Genomic_DNA"/>
</dbReference>
<evidence type="ECO:0000256" key="2">
    <source>
        <dbReference type="ARBA" id="ARBA00022448"/>
    </source>
</evidence>
<dbReference type="RefSeq" id="WP_377392376.1">
    <property type="nucleotide sequence ID" value="NZ_JBHSAN010000029.1"/>
</dbReference>
<gene>
    <name evidence="6" type="ORF">ACFS2C_09165</name>
</gene>
<comment type="caution">
    <text evidence="6">The sequence shown here is derived from an EMBL/GenBank/DDBJ whole genome shotgun (WGS) entry which is preliminary data.</text>
</comment>
<dbReference type="PANTHER" id="PTHR42953:SF1">
    <property type="entry name" value="METAL-BINDING PROTEIN HI_0362-RELATED"/>
    <property type="match status" value="1"/>
</dbReference>
<dbReference type="InterPro" id="IPR050492">
    <property type="entry name" value="Bact_metal-bind_prot9"/>
</dbReference>
<evidence type="ECO:0000313" key="7">
    <source>
        <dbReference type="Proteomes" id="UP001597478"/>
    </source>
</evidence>
<evidence type="ECO:0000256" key="3">
    <source>
        <dbReference type="ARBA" id="ARBA00022723"/>
    </source>
</evidence>
<dbReference type="InterPro" id="IPR006127">
    <property type="entry name" value="ZnuA-like"/>
</dbReference>
<dbReference type="PROSITE" id="PS51257">
    <property type="entry name" value="PROKAR_LIPOPROTEIN"/>
    <property type="match status" value="1"/>
</dbReference>
<protein>
    <submittedName>
        <fullName evidence="6">Metal ABC transporter solute-binding protein, Zn/Mn family</fullName>
    </submittedName>
</protein>
<evidence type="ECO:0000313" key="6">
    <source>
        <dbReference type="EMBL" id="MFD2799562.1"/>
    </source>
</evidence>
<organism evidence="6 7">
    <name type="scientific">Prauserella oleivorans</name>
    <dbReference type="NCBI Taxonomy" id="1478153"/>
    <lineage>
        <taxon>Bacteria</taxon>
        <taxon>Bacillati</taxon>
        <taxon>Actinomycetota</taxon>
        <taxon>Actinomycetes</taxon>
        <taxon>Pseudonocardiales</taxon>
        <taxon>Pseudonocardiaceae</taxon>
        <taxon>Prauserella</taxon>
    </lineage>
</organism>
<dbReference type="PANTHER" id="PTHR42953">
    <property type="entry name" value="HIGH-AFFINITY ZINC UPTAKE SYSTEM PROTEIN ZNUA-RELATED"/>
    <property type="match status" value="1"/>
</dbReference>
<keyword evidence="3" id="KW-0479">Metal-binding</keyword>
<evidence type="ECO:0000256" key="1">
    <source>
        <dbReference type="ARBA" id="ARBA00004196"/>
    </source>
</evidence>
<evidence type="ECO:0000256" key="5">
    <source>
        <dbReference type="SAM" id="SignalP"/>
    </source>
</evidence>
<feature type="signal peptide" evidence="5">
    <location>
        <begin position="1"/>
        <end position="22"/>
    </location>
</feature>
<dbReference type="Pfam" id="PF01297">
    <property type="entry name" value="ZnuA"/>
    <property type="match status" value="1"/>
</dbReference>
<dbReference type="SUPFAM" id="SSF53807">
    <property type="entry name" value="Helical backbone' metal receptor"/>
    <property type="match status" value="1"/>
</dbReference>
<keyword evidence="2" id="KW-0813">Transport</keyword>
<reference evidence="7" key="1">
    <citation type="journal article" date="2019" name="Int. J. Syst. Evol. Microbiol.">
        <title>The Global Catalogue of Microorganisms (GCM) 10K type strain sequencing project: providing services to taxonomists for standard genome sequencing and annotation.</title>
        <authorList>
            <consortium name="The Broad Institute Genomics Platform"/>
            <consortium name="The Broad Institute Genome Sequencing Center for Infectious Disease"/>
            <person name="Wu L."/>
            <person name="Ma J."/>
        </authorList>
    </citation>
    <scope>NUCLEOTIDE SEQUENCE [LARGE SCALE GENOMIC DNA]</scope>
    <source>
        <strain evidence="7">IBRC-M 10906</strain>
    </source>
</reference>
<dbReference type="Proteomes" id="UP001597478">
    <property type="component" value="Unassembled WGS sequence"/>
</dbReference>
<keyword evidence="7" id="KW-1185">Reference proteome</keyword>
<name>A0ABW5W6Y9_9PSEU</name>
<dbReference type="Gene3D" id="3.40.50.1980">
    <property type="entry name" value="Nitrogenase molybdenum iron protein domain"/>
    <property type="match status" value="2"/>
</dbReference>
<comment type="subcellular location">
    <subcellularLocation>
        <location evidence="1">Cell envelope</location>
    </subcellularLocation>
</comment>
<evidence type="ECO:0000256" key="4">
    <source>
        <dbReference type="ARBA" id="ARBA00022729"/>
    </source>
</evidence>
<feature type="chain" id="PRO_5047384386" evidence="5">
    <location>
        <begin position="23"/>
        <end position="314"/>
    </location>
</feature>
<sequence length="314" mass="32850">MTMKSGRTRRLLAAMPMVVALAAGSAACGGGGGDGAAQAGADGKISVVSSTNVWGSVVRAVGGVHVQVNSLVEDPSADPHSYQASAEDAADVQSAQLLVYNGGGYDDFFAQLADQAPDAEPVVAVEGEPGHEEHAGEHEHGHDHGNEHVWYDLHIVGEVADKVANRLGRIDPEHRQTFTRNAQAFQDKLTELENTIERIPAGRVIATEPVAHYLLEAAGVADATPREFSQAIENETDVPVAAQQEVMALVSGKRIDAVVNNPQTMTPVTEKLVGAARGAGVPVVDVTETLPEGTTDYIAWMGSQIESLAGALGK</sequence>
<keyword evidence="4 5" id="KW-0732">Signal</keyword>
<proteinExistence type="predicted"/>
<accession>A0ABW5W6Y9</accession>